<comment type="caution">
    <text evidence="1">The sequence shown here is derived from an EMBL/GenBank/DDBJ whole genome shotgun (WGS) entry which is preliminary data.</text>
</comment>
<evidence type="ECO:0000313" key="2">
    <source>
        <dbReference type="Proteomes" id="UP000054937"/>
    </source>
</evidence>
<evidence type="ECO:0008006" key="3">
    <source>
        <dbReference type="Google" id="ProtNLM"/>
    </source>
</evidence>
<reference evidence="1 2" key="1">
    <citation type="journal article" date="2015" name="Sci. Rep.">
        <title>Genome of the facultative scuticociliatosis pathogen Pseudocohnilembus persalinus provides insight into its virulence through horizontal gene transfer.</title>
        <authorList>
            <person name="Xiong J."/>
            <person name="Wang G."/>
            <person name="Cheng J."/>
            <person name="Tian M."/>
            <person name="Pan X."/>
            <person name="Warren A."/>
            <person name="Jiang C."/>
            <person name="Yuan D."/>
            <person name="Miao W."/>
        </authorList>
    </citation>
    <scope>NUCLEOTIDE SEQUENCE [LARGE SCALE GENOMIC DNA]</scope>
    <source>
        <strain evidence="1">36N120E</strain>
    </source>
</reference>
<dbReference type="Proteomes" id="UP000054937">
    <property type="component" value="Unassembled WGS sequence"/>
</dbReference>
<keyword evidence="2" id="KW-1185">Reference proteome</keyword>
<sequence length="310" mass="35306">MAPQNQYGQQNYYEQQMMMPGQPVNNMYNQQQVYPYNNQMMAGQPMMPNQNQNPQFMAMQQQQANFLLMMGGGFMQNVPFNQDTSNHLLQSDGYTKLASSNTFYLKGTQTSGCSDIFCCQEFYNKHAIKFNQFSAYTALQLDLEEPSCGASNIKGQVKNFRYGQQGEVLERQPIFDIEHNRTCCALKCMFSWQHVFGMCGFYLCSLCFPSKSKLKKDQITQNIMKYGCCGSSVTISDNTNQKKYTIKSAGHLSMALYDSNDQQIEGFSAQIRDFTGNGKSRRVVGLVINFPQNISVEDKISILLSFSRIH</sequence>
<dbReference type="AlphaFoldDB" id="A0A0V0QQS9"/>
<proteinExistence type="predicted"/>
<protein>
    <recommendedName>
        <fullName evidence="3">Phospholipid scramblase</fullName>
    </recommendedName>
</protein>
<evidence type="ECO:0000313" key="1">
    <source>
        <dbReference type="EMBL" id="KRX04619.1"/>
    </source>
</evidence>
<dbReference type="InParanoid" id="A0A0V0QQS9"/>
<name>A0A0V0QQS9_PSEPJ</name>
<organism evidence="1 2">
    <name type="scientific">Pseudocohnilembus persalinus</name>
    <name type="common">Ciliate</name>
    <dbReference type="NCBI Taxonomy" id="266149"/>
    <lineage>
        <taxon>Eukaryota</taxon>
        <taxon>Sar</taxon>
        <taxon>Alveolata</taxon>
        <taxon>Ciliophora</taxon>
        <taxon>Intramacronucleata</taxon>
        <taxon>Oligohymenophorea</taxon>
        <taxon>Scuticociliatia</taxon>
        <taxon>Philasterida</taxon>
        <taxon>Pseudocohnilembidae</taxon>
        <taxon>Pseudocohnilembus</taxon>
    </lineage>
</organism>
<gene>
    <name evidence="1" type="ORF">PPERSA_04434</name>
</gene>
<dbReference type="EMBL" id="LDAU01000114">
    <property type="protein sequence ID" value="KRX04619.1"/>
    <property type="molecule type" value="Genomic_DNA"/>
</dbReference>
<accession>A0A0V0QQS9</accession>